<gene>
    <name evidence="2" type="ORF">RR48_06308</name>
</gene>
<dbReference type="Proteomes" id="UP000053240">
    <property type="component" value="Unassembled WGS sequence"/>
</dbReference>
<evidence type="ECO:0000313" key="3">
    <source>
        <dbReference type="Proteomes" id="UP000053240"/>
    </source>
</evidence>
<evidence type="ECO:0000256" key="1">
    <source>
        <dbReference type="SAM" id="MobiDB-lite"/>
    </source>
</evidence>
<reference evidence="2 3" key="1">
    <citation type="journal article" date="2015" name="Nat. Commun.">
        <title>Outbred genome sequencing and CRISPR/Cas9 gene editing in butterflies.</title>
        <authorList>
            <person name="Li X."/>
            <person name="Fan D."/>
            <person name="Zhang W."/>
            <person name="Liu G."/>
            <person name="Zhang L."/>
            <person name="Zhao L."/>
            <person name="Fang X."/>
            <person name="Chen L."/>
            <person name="Dong Y."/>
            <person name="Chen Y."/>
            <person name="Ding Y."/>
            <person name="Zhao R."/>
            <person name="Feng M."/>
            <person name="Zhu Y."/>
            <person name="Feng Y."/>
            <person name="Jiang X."/>
            <person name="Zhu D."/>
            <person name="Xiang H."/>
            <person name="Feng X."/>
            <person name="Li S."/>
            <person name="Wang J."/>
            <person name="Zhang G."/>
            <person name="Kronforst M.R."/>
            <person name="Wang W."/>
        </authorList>
    </citation>
    <scope>NUCLEOTIDE SEQUENCE [LARGE SCALE GENOMIC DNA]</scope>
    <source>
        <strain evidence="2">Ya'a_city_454_Pm</strain>
        <tissue evidence="2">Whole body</tissue>
    </source>
</reference>
<protein>
    <submittedName>
        <fullName evidence="2">Uncharacterized protein</fullName>
    </submittedName>
</protein>
<feature type="region of interest" description="Disordered" evidence="1">
    <location>
        <begin position="1"/>
        <end position="35"/>
    </location>
</feature>
<organism evidence="2 3">
    <name type="scientific">Papilio machaon</name>
    <name type="common">Old World swallowtail butterfly</name>
    <dbReference type="NCBI Taxonomy" id="76193"/>
    <lineage>
        <taxon>Eukaryota</taxon>
        <taxon>Metazoa</taxon>
        <taxon>Ecdysozoa</taxon>
        <taxon>Arthropoda</taxon>
        <taxon>Hexapoda</taxon>
        <taxon>Insecta</taxon>
        <taxon>Pterygota</taxon>
        <taxon>Neoptera</taxon>
        <taxon>Endopterygota</taxon>
        <taxon>Lepidoptera</taxon>
        <taxon>Glossata</taxon>
        <taxon>Ditrysia</taxon>
        <taxon>Papilionoidea</taxon>
        <taxon>Papilionidae</taxon>
        <taxon>Papilioninae</taxon>
        <taxon>Papilio</taxon>
    </lineage>
</organism>
<proteinExistence type="predicted"/>
<dbReference type="AlphaFoldDB" id="A0A194QZ02"/>
<accession>A0A194QZ02</accession>
<evidence type="ECO:0000313" key="2">
    <source>
        <dbReference type="EMBL" id="KPJ10514.1"/>
    </source>
</evidence>
<keyword evidence="3" id="KW-1185">Reference proteome</keyword>
<dbReference type="InParanoid" id="A0A194QZ02"/>
<name>A0A194QZ02_PAPMA</name>
<sequence length="204" mass="21911">MTTSKYRPRLESGLGRGRRRGIVTSGGGAASPGRGRRVSCLLSAHCTSTPWRTLTHTLRPLITASRTTLRLCTTIHYHTTTVRDERRAPWTPMHCAPGRNSCETPGAGGAPTRAQSPLVRFCPSRPAPYTPAGCRNAADTGDPVAADATCRKKQRQSHDAAQCRDSCELAKLNEPTQSAVDAADAGGTKSPIKPVIHYDVLVNR</sequence>
<dbReference type="EMBL" id="KQ460947">
    <property type="protein sequence ID" value="KPJ10514.1"/>
    <property type="molecule type" value="Genomic_DNA"/>
</dbReference>